<evidence type="ECO:0000313" key="13">
    <source>
        <dbReference type="EMBL" id="QDV30795.1"/>
    </source>
</evidence>
<feature type="domain" description="Histidine kinase" evidence="9">
    <location>
        <begin position="235"/>
        <end position="479"/>
    </location>
</feature>
<name>A0A518GQ92_9PLAN</name>
<keyword evidence="5" id="KW-0418">Kinase</keyword>
<feature type="compositionally biased region" description="Low complexity" evidence="8">
    <location>
        <begin position="205"/>
        <end position="217"/>
    </location>
</feature>
<evidence type="ECO:0000313" key="14">
    <source>
        <dbReference type="Proteomes" id="UP000315349"/>
    </source>
</evidence>
<evidence type="ECO:0000259" key="12">
    <source>
        <dbReference type="PROSITE" id="PS50894"/>
    </source>
</evidence>
<dbReference type="AlphaFoldDB" id="A0A518GQ92"/>
<dbReference type="CDD" id="cd00088">
    <property type="entry name" value="HPT"/>
    <property type="match status" value="1"/>
</dbReference>
<proteinExistence type="predicted"/>
<feature type="domain" description="Response regulatory" evidence="10">
    <location>
        <begin position="784"/>
        <end position="901"/>
    </location>
</feature>
<dbReference type="SMART" id="SM00387">
    <property type="entry name" value="HATPase_c"/>
    <property type="match status" value="1"/>
</dbReference>
<dbReference type="GO" id="GO:0000155">
    <property type="term" value="F:phosphorelay sensor kinase activity"/>
    <property type="evidence" value="ECO:0007669"/>
    <property type="project" value="InterPro"/>
</dbReference>
<evidence type="ECO:0000256" key="1">
    <source>
        <dbReference type="ARBA" id="ARBA00000085"/>
    </source>
</evidence>
<dbReference type="PROSITE" id="PS50851">
    <property type="entry name" value="CHEW"/>
    <property type="match status" value="2"/>
</dbReference>
<dbReference type="SUPFAM" id="SSF55874">
    <property type="entry name" value="ATPase domain of HSP90 chaperone/DNA topoisomerase II/histidine kinase"/>
    <property type="match status" value="1"/>
</dbReference>
<dbReference type="SMART" id="SM00448">
    <property type="entry name" value="REC"/>
    <property type="match status" value="1"/>
</dbReference>
<dbReference type="GO" id="GO:0005737">
    <property type="term" value="C:cytoplasm"/>
    <property type="evidence" value="ECO:0007669"/>
    <property type="project" value="InterPro"/>
</dbReference>
<evidence type="ECO:0000256" key="7">
    <source>
        <dbReference type="PROSITE-ProRule" id="PRU00169"/>
    </source>
</evidence>
<dbReference type="RefSeq" id="WP_145300712.1">
    <property type="nucleotide sequence ID" value="NZ_CP036299.1"/>
</dbReference>
<dbReference type="Pfam" id="PF02518">
    <property type="entry name" value="HATPase_c"/>
    <property type="match status" value="1"/>
</dbReference>
<dbReference type="PRINTS" id="PR00344">
    <property type="entry name" value="BCTRLSENSOR"/>
</dbReference>
<dbReference type="InterPro" id="IPR005467">
    <property type="entry name" value="His_kinase_dom"/>
</dbReference>
<feature type="domain" description="CheW-like" evidence="11">
    <location>
        <begin position="642"/>
        <end position="771"/>
    </location>
</feature>
<dbReference type="FunFam" id="3.30.565.10:FF:000016">
    <property type="entry name" value="Chemotaxis protein CheA, putative"/>
    <property type="match status" value="1"/>
</dbReference>
<organism evidence="13 14">
    <name type="scientific">Planctopirus ephydatiae</name>
    <dbReference type="NCBI Taxonomy" id="2528019"/>
    <lineage>
        <taxon>Bacteria</taxon>
        <taxon>Pseudomonadati</taxon>
        <taxon>Planctomycetota</taxon>
        <taxon>Planctomycetia</taxon>
        <taxon>Planctomycetales</taxon>
        <taxon>Planctomycetaceae</taxon>
        <taxon>Planctopirus</taxon>
    </lineage>
</organism>
<dbReference type="InterPro" id="IPR001789">
    <property type="entry name" value="Sig_transdc_resp-reg_receiver"/>
</dbReference>
<dbReference type="InterPro" id="IPR036097">
    <property type="entry name" value="HisK_dim/P_sf"/>
</dbReference>
<dbReference type="SMART" id="SM00260">
    <property type="entry name" value="CheW"/>
    <property type="match status" value="2"/>
</dbReference>
<dbReference type="InterPro" id="IPR036061">
    <property type="entry name" value="CheW-like_dom_sf"/>
</dbReference>
<feature type="domain" description="HPt" evidence="12">
    <location>
        <begin position="1"/>
        <end position="102"/>
    </location>
</feature>
<dbReference type="InterPro" id="IPR003594">
    <property type="entry name" value="HATPase_dom"/>
</dbReference>
<feature type="compositionally biased region" description="Polar residues" evidence="8">
    <location>
        <begin position="168"/>
        <end position="178"/>
    </location>
</feature>
<dbReference type="EC" id="2.7.13.3" evidence="2"/>
<dbReference type="SUPFAM" id="SSF47384">
    <property type="entry name" value="Homodimeric domain of signal transducing histidine kinase"/>
    <property type="match status" value="1"/>
</dbReference>
<dbReference type="PANTHER" id="PTHR43395">
    <property type="entry name" value="SENSOR HISTIDINE KINASE CHEA"/>
    <property type="match status" value="1"/>
</dbReference>
<evidence type="ECO:0000259" key="11">
    <source>
        <dbReference type="PROSITE" id="PS50851"/>
    </source>
</evidence>
<dbReference type="PROSITE" id="PS50109">
    <property type="entry name" value="HIS_KIN"/>
    <property type="match status" value="1"/>
</dbReference>
<evidence type="ECO:0000256" key="2">
    <source>
        <dbReference type="ARBA" id="ARBA00012438"/>
    </source>
</evidence>
<feature type="modified residue" description="Phosphohistidine" evidence="6">
    <location>
        <position position="45"/>
    </location>
</feature>
<keyword evidence="3 7" id="KW-0597">Phosphoprotein</keyword>
<dbReference type="Gene3D" id="2.30.30.40">
    <property type="entry name" value="SH3 Domains"/>
    <property type="match status" value="1"/>
</dbReference>
<dbReference type="OrthoDB" id="9803176at2"/>
<evidence type="ECO:0000259" key="10">
    <source>
        <dbReference type="PROSITE" id="PS50110"/>
    </source>
</evidence>
<dbReference type="InterPro" id="IPR037006">
    <property type="entry name" value="CheA-like_homodim_sf"/>
</dbReference>
<dbReference type="GO" id="GO:0006935">
    <property type="term" value="P:chemotaxis"/>
    <property type="evidence" value="ECO:0007669"/>
    <property type="project" value="InterPro"/>
</dbReference>
<dbReference type="InterPro" id="IPR011006">
    <property type="entry name" value="CheY-like_superfamily"/>
</dbReference>
<dbReference type="InterPro" id="IPR004358">
    <property type="entry name" value="Sig_transdc_His_kin-like_C"/>
</dbReference>
<dbReference type="Gene3D" id="1.10.287.560">
    <property type="entry name" value="Histidine kinase CheA-like, homodimeric domain"/>
    <property type="match status" value="1"/>
</dbReference>
<dbReference type="CDD" id="cd16916">
    <property type="entry name" value="HATPase_CheA-like"/>
    <property type="match status" value="1"/>
</dbReference>
<dbReference type="InterPro" id="IPR002545">
    <property type="entry name" value="CheW-lke_dom"/>
</dbReference>
<dbReference type="SMART" id="SM00073">
    <property type="entry name" value="HPT"/>
    <property type="match status" value="1"/>
</dbReference>
<dbReference type="PROSITE" id="PS50894">
    <property type="entry name" value="HPT"/>
    <property type="match status" value="1"/>
</dbReference>
<dbReference type="InterPro" id="IPR036890">
    <property type="entry name" value="HATPase_C_sf"/>
</dbReference>
<dbReference type="Gene3D" id="3.30.565.10">
    <property type="entry name" value="Histidine kinase-like ATPase, C-terminal domain"/>
    <property type="match status" value="1"/>
</dbReference>
<comment type="catalytic activity">
    <reaction evidence="1">
        <text>ATP + protein L-histidine = ADP + protein N-phospho-L-histidine.</text>
        <dbReference type="EC" id="2.7.13.3"/>
    </reaction>
</comment>
<dbReference type="Gene3D" id="2.40.50.180">
    <property type="entry name" value="CheA-289, Domain 4"/>
    <property type="match status" value="1"/>
</dbReference>
<feature type="domain" description="CheW-like" evidence="11">
    <location>
        <begin position="481"/>
        <end position="619"/>
    </location>
</feature>
<keyword evidence="14" id="KW-1185">Reference proteome</keyword>
<feature type="modified residue" description="4-aspartylphosphate" evidence="7">
    <location>
        <position position="834"/>
    </location>
</feature>
<gene>
    <name evidence="13" type="primary">cheA</name>
    <name evidence="13" type="ORF">Spb1_27300</name>
</gene>
<dbReference type="Gene3D" id="3.40.50.2300">
    <property type="match status" value="1"/>
</dbReference>
<reference evidence="13 14" key="1">
    <citation type="submission" date="2019-02" db="EMBL/GenBank/DDBJ databases">
        <title>Deep-cultivation of Planctomycetes and their phenomic and genomic characterization uncovers novel biology.</title>
        <authorList>
            <person name="Wiegand S."/>
            <person name="Jogler M."/>
            <person name="Boedeker C."/>
            <person name="Pinto D."/>
            <person name="Vollmers J."/>
            <person name="Rivas-Marin E."/>
            <person name="Kohn T."/>
            <person name="Peeters S.H."/>
            <person name="Heuer A."/>
            <person name="Rast P."/>
            <person name="Oberbeckmann S."/>
            <person name="Bunk B."/>
            <person name="Jeske O."/>
            <person name="Meyerdierks A."/>
            <person name="Storesund J.E."/>
            <person name="Kallscheuer N."/>
            <person name="Luecker S."/>
            <person name="Lage O.M."/>
            <person name="Pohl T."/>
            <person name="Merkel B.J."/>
            <person name="Hornburger P."/>
            <person name="Mueller R.-W."/>
            <person name="Bruemmer F."/>
            <person name="Labrenz M."/>
            <person name="Spormann A.M."/>
            <person name="Op den Camp H."/>
            <person name="Overmann J."/>
            <person name="Amann R."/>
            <person name="Jetten M.S.M."/>
            <person name="Mascher T."/>
            <person name="Medema M.H."/>
            <person name="Devos D.P."/>
            <person name="Kaster A.-K."/>
            <person name="Ovreas L."/>
            <person name="Rohde M."/>
            <person name="Galperin M.Y."/>
            <person name="Jogler C."/>
        </authorList>
    </citation>
    <scope>NUCLEOTIDE SEQUENCE [LARGE SCALE GENOMIC DNA]</scope>
    <source>
        <strain evidence="13 14">Spb1</strain>
    </source>
</reference>
<dbReference type="InterPro" id="IPR004105">
    <property type="entry name" value="CheA-like_dim"/>
</dbReference>
<feature type="region of interest" description="Disordered" evidence="8">
    <location>
        <begin position="128"/>
        <end position="227"/>
    </location>
</feature>
<dbReference type="InterPro" id="IPR008207">
    <property type="entry name" value="Sig_transdc_His_kin_Hpt_dom"/>
</dbReference>
<sequence>MDEDILQEFLAESWENLAQLDTEVVALEKEPSNSPLLASIFRTIHTIKGTCGFLGFEHLGKVAHATENVLGKMRDGELDVTNEAISLVLDGVDTIKHLLETIEKTKAEPELDTSALIHKLDLLASLSSPVSQPRHAPAPIQPHALSGGTTASQPVNFQGSESIGDLNSDPTNLATTVTPPAPVVSANASKAAEVDPGSSRTGKPATLATAANGTNGESDSESEGRRSAAVDLSIRVNVEVLDKLMNLVGELVLTRNQLLQMVRGEDESRFQVPVTHLNRVTTDLQEGVMKTRMQPIGNAWSKLPRLVRDLSQVTSKQIELEMHGAETELDRTVLDAIKDPLTHMVRNSADHGIEKAEIRRKQGKAESGTIRLKAFHEGGHVIIHVEDDGAGIHVERVRQKVLEKGLATESDLAHLSEEEILQFIFLPGFSTAETVTSVSGRGVGMDVVRTAIERIGGTVELRSQWGQGTTIRIKIPLTLAIISALVVSSSGQSFAIPQLGIVELVRLSVDDLIRIERIHDQRIFRLRDRLLPLLRLSDALKLPSLPPDNEGDMSIVVVQVGDEQFGLIVDEVFDTQEIVVKPLGSILKDLRVYQGTTILGDGRVIMILDVAGTAAALGGTASRTQRELRNLQQDAGNGENDKTSLLLFSTPHQETMAVPLGLVARLEEFSLKQIEQVGEQLVVQYRGDLLPLIPIRGNSRDVQRLDPQPVVVFSDNSRMMGLMVNKIEDIIEETITIRMQGKRPGVFGTTVVGGKATEIIDIQHYLTQANPHWFHREDERNRLRVLAIDDSPFFRQLLQTAIEADGHKIVTASGGHQAQQIIERGEQFDVIICDIEMPQMTGCEFAQWYCRRDQQKQSSLIAMTSLLGEEHRQRILKSGFDHFLAKFNPQELSSSMAQICRMQPHSGVSA</sequence>
<dbReference type="SMART" id="SM01231">
    <property type="entry name" value="H-kinase_dim"/>
    <property type="match status" value="1"/>
</dbReference>
<dbReference type="Pfam" id="PF01627">
    <property type="entry name" value="Hpt"/>
    <property type="match status" value="1"/>
</dbReference>
<evidence type="ECO:0000256" key="4">
    <source>
        <dbReference type="ARBA" id="ARBA00022679"/>
    </source>
</evidence>
<evidence type="ECO:0000256" key="6">
    <source>
        <dbReference type="PROSITE-ProRule" id="PRU00110"/>
    </source>
</evidence>
<dbReference type="Pfam" id="PF00072">
    <property type="entry name" value="Response_reg"/>
    <property type="match status" value="1"/>
</dbReference>
<dbReference type="Pfam" id="PF01584">
    <property type="entry name" value="CheW"/>
    <property type="match status" value="2"/>
</dbReference>
<dbReference type="Proteomes" id="UP000315349">
    <property type="component" value="Chromosome"/>
</dbReference>
<dbReference type="SUPFAM" id="SSF47226">
    <property type="entry name" value="Histidine-containing phosphotransfer domain, HPT domain"/>
    <property type="match status" value="1"/>
</dbReference>
<evidence type="ECO:0000256" key="5">
    <source>
        <dbReference type="ARBA" id="ARBA00022777"/>
    </source>
</evidence>
<protein>
    <recommendedName>
        <fullName evidence="2">histidine kinase</fullName>
        <ecNumber evidence="2">2.7.13.3</ecNumber>
    </recommendedName>
</protein>
<accession>A0A518GQ92</accession>
<dbReference type="KEGG" id="peh:Spb1_27300"/>
<dbReference type="SUPFAM" id="SSF50341">
    <property type="entry name" value="CheW-like"/>
    <property type="match status" value="2"/>
</dbReference>
<dbReference type="SUPFAM" id="SSF52172">
    <property type="entry name" value="CheY-like"/>
    <property type="match status" value="1"/>
</dbReference>
<dbReference type="InterPro" id="IPR051315">
    <property type="entry name" value="Bact_Chemotaxis_CheA"/>
</dbReference>
<dbReference type="InterPro" id="IPR036641">
    <property type="entry name" value="HPT_dom_sf"/>
</dbReference>
<evidence type="ECO:0000256" key="8">
    <source>
        <dbReference type="SAM" id="MobiDB-lite"/>
    </source>
</evidence>
<dbReference type="Gene3D" id="1.20.120.160">
    <property type="entry name" value="HPT domain"/>
    <property type="match status" value="1"/>
</dbReference>
<evidence type="ECO:0000256" key="3">
    <source>
        <dbReference type="ARBA" id="ARBA00022553"/>
    </source>
</evidence>
<dbReference type="Pfam" id="PF02895">
    <property type="entry name" value="H-kinase_dim"/>
    <property type="match status" value="1"/>
</dbReference>
<evidence type="ECO:0000259" key="9">
    <source>
        <dbReference type="PROSITE" id="PS50109"/>
    </source>
</evidence>
<dbReference type="PROSITE" id="PS50110">
    <property type="entry name" value="RESPONSE_REGULATORY"/>
    <property type="match status" value="1"/>
</dbReference>
<feature type="compositionally biased region" description="Polar residues" evidence="8">
    <location>
        <begin position="147"/>
        <end position="161"/>
    </location>
</feature>
<dbReference type="PANTHER" id="PTHR43395:SF1">
    <property type="entry name" value="CHEMOTAXIS PROTEIN CHEA"/>
    <property type="match status" value="1"/>
</dbReference>
<dbReference type="EMBL" id="CP036299">
    <property type="protein sequence ID" value="QDV30795.1"/>
    <property type="molecule type" value="Genomic_DNA"/>
</dbReference>
<keyword evidence="4 13" id="KW-0808">Transferase</keyword>